<comment type="caution">
    <text evidence="2">The sequence shown here is derived from an EMBL/GenBank/DDBJ whole genome shotgun (WGS) entry which is preliminary data.</text>
</comment>
<reference evidence="2 3" key="1">
    <citation type="submission" date="2022-03" db="EMBL/GenBank/DDBJ databases">
        <authorList>
            <person name="Macdonald S."/>
            <person name="Ahmed S."/>
            <person name="Newling K."/>
        </authorList>
    </citation>
    <scope>NUCLEOTIDE SEQUENCE [LARGE SCALE GENOMIC DNA]</scope>
</reference>
<evidence type="ECO:0000313" key="2">
    <source>
        <dbReference type="EMBL" id="CAH8381613.1"/>
    </source>
</evidence>
<protein>
    <submittedName>
        <fullName evidence="2">Uncharacterized protein</fullName>
    </submittedName>
</protein>
<dbReference type="Proteomes" id="UP001642260">
    <property type="component" value="Unassembled WGS sequence"/>
</dbReference>
<dbReference type="Pfam" id="PF00995">
    <property type="entry name" value="Sec1"/>
    <property type="match status" value="1"/>
</dbReference>
<evidence type="ECO:0000256" key="1">
    <source>
        <dbReference type="ARBA" id="ARBA00009884"/>
    </source>
</evidence>
<keyword evidence="3" id="KW-1185">Reference proteome</keyword>
<sequence>MILEQEEVHHLVTVKEFRLYMFPLDEDVISFELDLSEKDCLVDGDVSSLWHVAKAIHELEVGRPEIDTLIMLDREVDMVTPMCTQLTYEGLLNETLVEAESYDITELLHSYGFEHVATLNNLEKTGLFKKQEFKSNWQTVKRKLKLIVEDTDTSRPDDIAYVYSGYAPLFIPDG</sequence>
<name>A0ABC8LDD4_ERUVS</name>
<dbReference type="EMBL" id="CAKOAT010516265">
    <property type="protein sequence ID" value="CAH8381613.1"/>
    <property type="molecule type" value="Genomic_DNA"/>
</dbReference>
<dbReference type="PANTHER" id="PTHR11679">
    <property type="entry name" value="VESICLE PROTEIN SORTING-ASSOCIATED"/>
    <property type="match status" value="1"/>
</dbReference>
<dbReference type="InterPro" id="IPR001619">
    <property type="entry name" value="Sec1-like"/>
</dbReference>
<accession>A0ABC8LDD4</accession>
<dbReference type="AlphaFoldDB" id="A0ABC8LDD4"/>
<dbReference type="Gene3D" id="3.40.50.1910">
    <property type="match status" value="2"/>
</dbReference>
<gene>
    <name evidence="2" type="ORF">ERUC_LOCUS34096</name>
</gene>
<dbReference type="InterPro" id="IPR036045">
    <property type="entry name" value="Sec1-like_sf"/>
</dbReference>
<dbReference type="SUPFAM" id="SSF56815">
    <property type="entry name" value="Sec1/munc18-like (SM) proteins"/>
    <property type="match status" value="2"/>
</dbReference>
<evidence type="ECO:0000313" key="3">
    <source>
        <dbReference type="Proteomes" id="UP001642260"/>
    </source>
</evidence>
<proteinExistence type="inferred from homology"/>
<comment type="similarity">
    <text evidence="1">Belongs to the STXBP/unc-18/SEC1 family.</text>
</comment>
<organism evidence="2 3">
    <name type="scientific">Eruca vesicaria subsp. sativa</name>
    <name type="common">Garden rocket</name>
    <name type="synonym">Eruca sativa</name>
    <dbReference type="NCBI Taxonomy" id="29727"/>
    <lineage>
        <taxon>Eukaryota</taxon>
        <taxon>Viridiplantae</taxon>
        <taxon>Streptophyta</taxon>
        <taxon>Embryophyta</taxon>
        <taxon>Tracheophyta</taxon>
        <taxon>Spermatophyta</taxon>
        <taxon>Magnoliopsida</taxon>
        <taxon>eudicotyledons</taxon>
        <taxon>Gunneridae</taxon>
        <taxon>Pentapetalae</taxon>
        <taxon>rosids</taxon>
        <taxon>malvids</taxon>
        <taxon>Brassicales</taxon>
        <taxon>Brassicaceae</taxon>
        <taxon>Brassiceae</taxon>
        <taxon>Eruca</taxon>
    </lineage>
</organism>
<dbReference type="InterPro" id="IPR027482">
    <property type="entry name" value="Sec1-like_dom2"/>
</dbReference>